<dbReference type="PANTHER" id="PTHR37422:SF13">
    <property type="entry name" value="LIPOPOLYSACCHARIDE BIOSYNTHESIS PROTEIN PA4999-RELATED"/>
    <property type="match status" value="1"/>
</dbReference>
<feature type="transmembrane region" description="Helical" evidence="6">
    <location>
        <begin position="263"/>
        <end position="280"/>
    </location>
</feature>
<keyword evidence="9" id="KW-1185">Reference proteome</keyword>
<evidence type="ECO:0000313" key="8">
    <source>
        <dbReference type="EMBL" id="MDT0306767.1"/>
    </source>
</evidence>
<accession>A0ABU2L5C2</accession>
<dbReference type="Proteomes" id="UP001183388">
    <property type="component" value="Unassembled WGS sequence"/>
</dbReference>
<evidence type="ECO:0000256" key="6">
    <source>
        <dbReference type="SAM" id="Phobius"/>
    </source>
</evidence>
<dbReference type="RefSeq" id="WP_311629696.1">
    <property type="nucleotide sequence ID" value="NZ_JAVREN010000007.1"/>
</dbReference>
<dbReference type="EMBL" id="JAVREN010000007">
    <property type="protein sequence ID" value="MDT0306767.1"/>
    <property type="molecule type" value="Genomic_DNA"/>
</dbReference>
<dbReference type="PANTHER" id="PTHR37422">
    <property type="entry name" value="TEICHURONIC ACID BIOSYNTHESIS PROTEIN TUAE"/>
    <property type="match status" value="1"/>
</dbReference>
<evidence type="ECO:0000256" key="3">
    <source>
        <dbReference type="ARBA" id="ARBA00022989"/>
    </source>
</evidence>
<feature type="region of interest" description="Disordered" evidence="5">
    <location>
        <begin position="1"/>
        <end position="20"/>
    </location>
</feature>
<evidence type="ECO:0000259" key="7">
    <source>
        <dbReference type="Pfam" id="PF04932"/>
    </source>
</evidence>
<feature type="transmembrane region" description="Helical" evidence="6">
    <location>
        <begin position="216"/>
        <end position="235"/>
    </location>
</feature>
<keyword evidence="3 6" id="KW-1133">Transmembrane helix</keyword>
<evidence type="ECO:0000256" key="5">
    <source>
        <dbReference type="SAM" id="MobiDB-lite"/>
    </source>
</evidence>
<keyword evidence="4 6" id="KW-0472">Membrane</keyword>
<comment type="caution">
    <text evidence="8">The sequence shown here is derived from an EMBL/GenBank/DDBJ whole genome shotgun (WGS) entry which is preliminary data.</text>
</comment>
<reference evidence="9" key="1">
    <citation type="submission" date="2023-07" db="EMBL/GenBank/DDBJ databases">
        <title>30 novel species of actinomycetes from the DSMZ collection.</title>
        <authorList>
            <person name="Nouioui I."/>
        </authorList>
    </citation>
    <scope>NUCLEOTIDE SEQUENCE [LARGE SCALE GENOMIC DNA]</scope>
    <source>
        <strain evidence="9">DSM 44917</strain>
    </source>
</reference>
<dbReference type="InterPro" id="IPR007016">
    <property type="entry name" value="O-antigen_ligase-rel_domated"/>
</dbReference>
<gene>
    <name evidence="8" type="ORF">RM780_07295</name>
</gene>
<feature type="transmembrane region" description="Helical" evidence="6">
    <location>
        <begin position="107"/>
        <end position="128"/>
    </location>
</feature>
<evidence type="ECO:0000256" key="1">
    <source>
        <dbReference type="ARBA" id="ARBA00004141"/>
    </source>
</evidence>
<feature type="domain" description="O-antigen ligase-related" evidence="7">
    <location>
        <begin position="250"/>
        <end position="379"/>
    </location>
</feature>
<feature type="transmembrane region" description="Helical" evidence="6">
    <location>
        <begin position="240"/>
        <end position="257"/>
    </location>
</feature>
<proteinExistence type="predicted"/>
<comment type="subcellular location">
    <subcellularLocation>
        <location evidence="1">Membrane</location>
        <topology evidence="1">Multi-pass membrane protein</topology>
    </subcellularLocation>
</comment>
<evidence type="ECO:0000313" key="9">
    <source>
        <dbReference type="Proteomes" id="UP001183388"/>
    </source>
</evidence>
<feature type="transmembrane region" description="Helical" evidence="6">
    <location>
        <begin position="140"/>
        <end position="161"/>
    </location>
</feature>
<evidence type="ECO:0000256" key="2">
    <source>
        <dbReference type="ARBA" id="ARBA00022692"/>
    </source>
</evidence>
<sequence>MTAPPAPPAPGSAPPRPGPGAAPRAVRWISGPGRPLPRWPLYALFVVFPLWWVLGLGDMIWPLFALPMTVLLIRHGELRAPRGFGVWLLFLVWMFASAAQVDTGGRMIGFCYRALIYLAATVIFLYVYNGTERDLPTRRIAIALTVYWAAVIAGGYLGVLMPHGSLTTPMARLMPAGLQANELVSHMVTPRFTQGNPDGFWQNEPRPSAPFAYTNGWGHTYAQLIPFVLLALGLLRGTRAFRVVLILLPLSLVPAFLTVNRGMFIALGLGLAYAALRMAARGNARGLLALGALLVAALGVGAALGLQDRVASRVENSQTNETRLAVYREAFERTLDAPLFGYGAPRPSVLGEGVPAVGTQGQFWNVLFSHGFLGAALFLGWFCLLAWRTRRAPTATALWTHVVLLMTTVMTFYYGLMDSGLIIAMIAGAVALRENARHPRVHVQAAPLLSAGPRAAPDP</sequence>
<dbReference type="Pfam" id="PF04932">
    <property type="entry name" value="Wzy_C"/>
    <property type="match status" value="1"/>
</dbReference>
<feature type="transmembrane region" description="Helical" evidence="6">
    <location>
        <begin position="41"/>
        <end position="72"/>
    </location>
</feature>
<feature type="transmembrane region" description="Helical" evidence="6">
    <location>
        <begin position="84"/>
        <end position="101"/>
    </location>
</feature>
<organism evidence="8 9">
    <name type="scientific">Streptomyces boetiae</name>
    <dbReference type="NCBI Taxonomy" id="3075541"/>
    <lineage>
        <taxon>Bacteria</taxon>
        <taxon>Bacillati</taxon>
        <taxon>Actinomycetota</taxon>
        <taxon>Actinomycetes</taxon>
        <taxon>Kitasatosporales</taxon>
        <taxon>Streptomycetaceae</taxon>
        <taxon>Streptomyces</taxon>
    </lineage>
</organism>
<keyword evidence="2 6" id="KW-0812">Transmembrane</keyword>
<evidence type="ECO:0000256" key="4">
    <source>
        <dbReference type="ARBA" id="ARBA00023136"/>
    </source>
</evidence>
<feature type="transmembrane region" description="Helical" evidence="6">
    <location>
        <begin position="287"/>
        <end position="306"/>
    </location>
</feature>
<feature type="transmembrane region" description="Helical" evidence="6">
    <location>
        <begin position="367"/>
        <end position="387"/>
    </location>
</feature>
<name>A0ABU2L5C2_9ACTN</name>
<protein>
    <recommendedName>
        <fullName evidence="7">O-antigen ligase-related domain-containing protein</fullName>
    </recommendedName>
</protein>
<feature type="transmembrane region" description="Helical" evidence="6">
    <location>
        <begin position="394"/>
        <end position="414"/>
    </location>
</feature>
<dbReference type="InterPro" id="IPR051533">
    <property type="entry name" value="WaaL-like"/>
</dbReference>